<dbReference type="PANTHER" id="PTHR43625:SF40">
    <property type="entry name" value="ALDO-KETO REDUCTASE YAKC [NADP(+)]"/>
    <property type="match status" value="1"/>
</dbReference>
<comment type="caution">
    <text evidence="3">The sequence shown here is derived from an EMBL/GenBank/DDBJ whole genome shotgun (WGS) entry which is preliminary data.</text>
</comment>
<dbReference type="AlphaFoldDB" id="A0A5M3W2J2"/>
<proteinExistence type="predicted"/>
<feature type="domain" description="NADP-dependent oxidoreductase" evidence="2">
    <location>
        <begin position="6"/>
        <end position="68"/>
    </location>
</feature>
<dbReference type="PANTHER" id="PTHR43625">
    <property type="entry name" value="AFLATOXIN B1 ALDEHYDE REDUCTASE"/>
    <property type="match status" value="1"/>
</dbReference>
<organism evidence="3 4">
    <name type="scientific">Acrocarpospora corrugata</name>
    <dbReference type="NCBI Taxonomy" id="35763"/>
    <lineage>
        <taxon>Bacteria</taxon>
        <taxon>Bacillati</taxon>
        <taxon>Actinomycetota</taxon>
        <taxon>Actinomycetes</taxon>
        <taxon>Streptosporangiales</taxon>
        <taxon>Streptosporangiaceae</taxon>
        <taxon>Acrocarpospora</taxon>
    </lineage>
</organism>
<dbReference type="GO" id="GO:0016491">
    <property type="term" value="F:oxidoreductase activity"/>
    <property type="evidence" value="ECO:0007669"/>
    <property type="project" value="UniProtKB-KW"/>
</dbReference>
<dbReference type="SUPFAM" id="SSF51430">
    <property type="entry name" value="NAD(P)-linked oxidoreductase"/>
    <property type="match status" value="1"/>
</dbReference>
<keyword evidence="4" id="KW-1185">Reference proteome</keyword>
<keyword evidence="1" id="KW-0560">Oxidoreductase</keyword>
<dbReference type="Pfam" id="PF00248">
    <property type="entry name" value="Aldo_ket_red"/>
    <property type="match status" value="1"/>
</dbReference>
<dbReference type="InterPro" id="IPR036812">
    <property type="entry name" value="NAD(P)_OxRdtase_dom_sf"/>
</dbReference>
<dbReference type="Proteomes" id="UP000334990">
    <property type="component" value="Unassembled WGS sequence"/>
</dbReference>
<sequence>MKTGGPLESIASRLSATPSQLALAWLLRRSPVMLPIPGTSSVAHLEQNVAAASVHLTDDDVAELTAAIE</sequence>
<name>A0A5M3W2J2_9ACTN</name>
<evidence type="ECO:0000313" key="4">
    <source>
        <dbReference type="Proteomes" id="UP000334990"/>
    </source>
</evidence>
<dbReference type="InterPro" id="IPR023210">
    <property type="entry name" value="NADP_OxRdtase_dom"/>
</dbReference>
<gene>
    <name evidence="3" type="ORF">Acor_50020</name>
</gene>
<dbReference type="GO" id="GO:0005737">
    <property type="term" value="C:cytoplasm"/>
    <property type="evidence" value="ECO:0007669"/>
    <property type="project" value="TreeGrafter"/>
</dbReference>
<evidence type="ECO:0000256" key="1">
    <source>
        <dbReference type="ARBA" id="ARBA00023002"/>
    </source>
</evidence>
<evidence type="ECO:0000313" key="3">
    <source>
        <dbReference type="EMBL" id="GES02936.1"/>
    </source>
</evidence>
<accession>A0A5M3W2J2</accession>
<dbReference type="EMBL" id="BLAD01000063">
    <property type="protein sequence ID" value="GES02936.1"/>
    <property type="molecule type" value="Genomic_DNA"/>
</dbReference>
<reference evidence="3 4" key="1">
    <citation type="submission" date="2019-10" db="EMBL/GenBank/DDBJ databases">
        <title>Whole genome shotgun sequence of Acrocarpospora corrugata NBRC 13972.</title>
        <authorList>
            <person name="Ichikawa N."/>
            <person name="Kimura A."/>
            <person name="Kitahashi Y."/>
            <person name="Komaki H."/>
            <person name="Oguchi A."/>
        </authorList>
    </citation>
    <scope>NUCLEOTIDE SEQUENCE [LARGE SCALE GENOMIC DNA]</scope>
    <source>
        <strain evidence="3 4">NBRC 13972</strain>
    </source>
</reference>
<dbReference type="Gene3D" id="3.20.20.100">
    <property type="entry name" value="NADP-dependent oxidoreductase domain"/>
    <property type="match status" value="1"/>
</dbReference>
<dbReference type="InterPro" id="IPR050791">
    <property type="entry name" value="Aldo-Keto_reductase"/>
</dbReference>
<evidence type="ECO:0000259" key="2">
    <source>
        <dbReference type="Pfam" id="PF00248"/>
    </source>
</evidence>
<protein>
    <recommendedName>
        <fullName evidence="2">NADP-dependent oxidoreductase domain-containing protein</fullName>
    </recommendedName>
</protein>